<dbReference type="OrthoDB" id="2421129at2759"/>
<dbReference type="SMART" id="SM00320">
    <property type="entry name" value="WD40"/>
    <property type="match status" value="4"/>
</dbReference>
<evidence type="ECO:0000256" key="5">
    <source>
        <dbReference type="SAM" id="MobiDB-lite"/>
    </source>
</evidence>
<feature type="repeat" description="WD" evidence="4">
    <location>
        <begin position="59"/>
        <end position="101"/>
    </location>
</feature>
<evidence type="ECO:0000256" key="2">
    <source>
        <dbReference type="ARBA" id="ARBA00022574"/>
    </source>
</evidence>
<dbReference type="InterPro" id="IPR036322">
    <property type="entry name" value="WD40_repeat_dom_sf"/>
</dbReference>
<gene>
    <name evidence="6" type="ORF">AAP_04302</name>
</gene>
<accession>A0A167X2C8</accession>
<organism evidence="6 7">
    <name type="scientific">Ascosphaera apis ARSEF 7405</name>
    <dbReference type="NCBI Taxonomy" id="392613"/>
    <lineage>
        <taxon>Eukaryota</taxon>
        <taxon>Fungi</taxon>
        <taxon>Dikarya</taxon>
        <taxon>Ascomycota</taxon>
        <taxon>Pezizomycotina</taxon>
        <taxon>Eurotiomycetes</taxon>
        <taxon>Eurotiomycetidae</taxon>
        <taxon>Onygenales</taxon>
        <taxon>Ascosphaeraceae</taxon>
        <taxon>Ascosphaera</taxon>
    </lineage>
</organism>
<dbReference type="InterPro" id="IPR001680">
    <property type="entry name" value="WD40_rpt"/>
</dbReference>
<dbReference type="PANTHER" id="PTHR19862">
    <property type="entry name" value="WD REPEAT-CONTAINING PROTEIN 48"/>
    <property type="match status" value="1"/>
</dbReference>
<dbReference type="VEuPathDB" id="FungiDB:AAP_04302"/>
<feature type="region of interest" description="Disordered" evidence="5">
    <location>
        <begin position="456"/>
        <end position="482"/>
    </location>
</feature>
<sequence>MVERGGGGEGEGEEEEEDQKTRDQIILNNSRLVSASSDTSVRLWPTDTHRDSDISPTTLGRHGDYVKCLSSPESTSTWIASGGLDRKIFLWDLNGAGEVLKLESSDDDIGVKGSVYALSARPQVIASGGPENVVRVWDPRSGKSVTKLIGHTGNIRDILINQSGDTILSASSDQTVKVWSLTAGRCLHTLTMHNDSVWSLYSDHPQLSVFYSADRSGLAMKTDTRRASTVDQGFIQRWDDIDTTMEIEAPASNLPSPMALRSQSISPLHAGPEESSESKEAKQKDDEKEKEQKKEDDEDKEKKDEKDEKEKKKKPLTKIPRSAIAPLTITSPFSHSAPHDGPNHIEEEEADLSIPIQIMPNETIEGQYGLIKHAVLNDRRRALTQDTAGDVLMWDLLQCVPIKSFGKRHLDDVFNEVNTDSTMAPWCSLDTRTGRLTVSLDANRCFDAEIYADEAGEPDASASTTSDNAQDKEEKPSAKRSGSIFGKNLKLSFPKKAPKQSTEVKPPVEEKPEEPEKVEEKEPEYEDSLKGVIDKIRAEYDAALAEKPTHRPVSKITPSNEKETPALAIPSRTSVMIREEISDAVVASDLYRGTVESMARDVDKLESVVPTWLGELLLRNILPYKEIQKLTFTLKPFDNTLPPVAKPDPKAVDNSRLNANRMLRAKKILAYIAERIDPADSRYPNPYKPEEYLELYCQNIHIPPNMTLYAIRTQIWRSGSDMILYYKSNGKRTIVPLDARPRTGEPGQTTPSASSNANAPHGGADGATSINHSATPSFSAGSSAAAEA</sequence>
<dbReference type="InterPro" id="IPR021772">
    <property type="entry name" value="WDR48/Bun107"/>
</dbReference>
<evidence type="ECO:0000256" key="4">
    <source>
        <dbReference type="PROSITE-ProRule" id="PRU00221"/>
    </source>
</evidence>
<feature type="repeat" description="WD" evidence="4">
    <location>
        <begin position="148"/>
        <end position="189"/>
    </location>
</feature>
<reference evidence="6 7" key="1">
    <citation type="journal article" date="2016" name="Genome Biol. Evol.">
        <title>Divergent and convergent evolution of fungal pathogenicity.</title>
        <authorList>
            <person name="Shang Y."/>
            <person name="Xiao G."/>
            <person name="Zheng P."/>
            <person name="Cen K."/>
            <person name="Zhan S."/>
            <person name="Wang C."/>
        </authorList>
    </citation>
    <scope>NUCLEOTIDE SEQUENCE [LARGE SCALE GENOMIC DNA]</scope>
    <source>
        <strain evidence="6 7">ARSEF 7405</strain>
    </source>
</reference>
<feature type="compositionally biased region" description="Basic and acidic residues" evidence="5">
    <location>
        <begin position="276"/>
        <end position="310"/>
    </location>
</feature>
<feature type="region of interest" description="Disordered" evidence="5">
    <location>
        <begin position="736"/>
        <end position="788"/>
    </location>
</feature>
<dbReference type="AlphaFoldDB" id="A0A167X2C8"/>
<feature type="region of interest" description="Disordered" evidence="5">
    <location>
        <begin position="495"/>
        <end position="527"/>
    </location>
</feature>
<feature type="compositionally biased region" description="Polar residues" evidence="5">
    <location>
        <begin position="746"/>
        <end position="758"/>
    </location>
</feature>
<dbReference type="GO" id="GO:0000724">
    <property type="term" value="P:double-strand break repair via homologous recombination"/>
    <property type="evidence" value="ECO:0007669"/>
    <property type="project" value="TreeGrafter"/>
</dbReference>
<feature type="compositionally biased region" description="Low complexity" evidence="5">
    <location>
        <begin position="773"/>
        <end position="788"/>
    </location>
</feature>
<dbReference type="EMBL" id="AZGZ01000020">
    <property type="protein sequence ID" value="KZZ89547.1"/>
    <property type="molecule type" value="Genomic_DNA"/>
</dbReference>
<dbReference type="InterPro" id="IPR051246">
    <property type="entry name" value="WDR48"/>
</dbReference>
<evidence type="ECO:0000256" key="1">
    <source>
        <dbReference type="ARBA" id="ARBA00006917"/>
    </source>
</evidence>
<dbReference type="PROSITE" id="PS50294">
    <property type="entry name" value="WD_REPEATS_REGION"/>
    <property type="match status" value="1"/>
</dbReference>
<dbReference type="Pfam" id="PF00400">
    <property type="entry name" value="WD40"/>
    <property type="match status" value="2"/>
</dbReference>
<feature type="region of interest" description="Disordered" evidence="5">
    <location>
        <begin position="1"/>
        <end position="24"/>
    </location>
</feature>
<dbReference type="Gene3D" id="2.130.10.10">
    <property type="entry name" value="YVTN repeat-like/Quinoprotein amine dehydrogenase"/>
    <property type="match status" value="1"/>
</dbReference>
<dbReference type="InterPro" id="IPR020472">
    <property type="entry name" value="WD40_PAC1"/>
</dbReference>
<name>A0A167X2C8_9EURO</name>
<proteinExistence type="inferred from homology"/>
<feature type="compositionally biased region" description="Basic and acidic residues" evidence="5">
    <location>
        <begin position="506"/>
        <end position="520"/>
    </location>
</feature>
<dbReference type="InterPro" id="IPR019775">
    <property type="entry name" value="WD40_repeat_CS"/>
</dbReference>
<dbReference type="PANTHER" id="PTHR19862:SF14">
    <property type="entry name" value="WD REPEAT-CONTAINING PROTEIN 48"/>
    <property type="match status" value="1"/>
</dbReference>
<keyword evidence="3" id="KW-0677">Repeat</keyword>
<keyword evidence="2 4" id="KW-0853">WD repeat</keyword>
<dbReference type="SUPFAM" id="SSF50978">
    <property type="entry name" value="WD40 repeat-like"/>
    <property type="match status" value="1"/>
</dbReference>
<comment type="caution">
    <text evidence="6">The sequence shown here is derived from an EMBL/GenBank/DDBJ whole genome shotgun (WGS) entry which is preliminary data.</text>
</comment>
<feature type="repeat" description="WD" evidence="4">
    <location>
        <begin position="125"/>
        <end position="147"/>
    </location>
</feature>
<feature type="region of interest" description="Disordered" evidence="5">
    <location>
        <begin position="251"/>
        <end position="344"/>
    </location>
</feature>
<dbReference type="CDD" id="cd17041">
    <property type="entry name" value="Ubl_WDR48"/>
    <property type="match status" value="1"/>
</dbReference>
<evidence type="ECO:0000313" key="6">
    <source>
        <dbReference type="EMBL" id="KZZ89547.1"/>
    </source>
</evidence>
<dbReference type="PROSITE" id="PS50082">
    <property type="entry name" value="WD_REPEATS_2"/>
    <property type="match status" value="3"/>
</dbReference>
<evidence type="ECO:0000313" key="7">
    <source>
        <dbReference type="Proteomes" id="UP000242877"/>
    </source>
</evidence>
<protein>
    <submittedName>
        <fullName evidence="6">WD repeat protein</fullName>
    </submittedName>
</protein>
<comment type="similarity">
    <text evidence="1">Belongs to the WD repeat WDR48 family.</text>
</comment>
<dbReference type="PRINTS" id="PR00320">
    <property type="entry name" value="GPROTEINBRPT"/>
</dbReference>
<dbReference type="PROSITE" id="PS00678">
    <property type="entry name" value="WD_REPEATS_1"/>
    <property type="match status" value="1"/>
</dbReference>
<dbReference type="GO" id="GO:0043130">
    <property type="term" value="F:ubiquitin binding"/>
    <property type="evidence" value="ECO:0007669"/>
    <property type="project" value="TreeGrafter"/>
</dbReference>
<dbReference type="InterPro" id="IPR015943">
    <property type="entry name" value="WD40/YVTN_repeat-like_dom_sf"/>
</dbReference>
<keyword evidence="7" id="KW-1185">Reference proteome</keyword>
<dbReference type="Pfam" id="PF11816">
    <property type="entry name" value="DUF3337"/>
    <property type="match status" value="1"/>
</dbReference>
<evidence type="ECO:0000256" key="3">
    <source>
        <dbReference type="ARBA" id="ARBA00022737"/>
    </source>
</evidence>
<dbReference type="Proteomes" id="UP000242877">
    <property type="component" value="Unassembled WGS sequence"/>
</dbReference>